<dbReference type="GO" id="GO:0008234">
    <property type="term" value="F:cysteine-type peptidase activity"/>
    <property type="evidence" value="ECO:0007669"/>
    <property type="project" value="InterPro"/>
</dbReference>
<dbReference type="PROSITE" id="PS00139">
    <property type="entry name" value="THIOL_PROTEASE_CYS"/>
    <property type="match status" value="1"/>
</dbReference>
<dbReference type="PRINTS" id="PR00705">
    <property type="entry name" value="PAPAIN"/>
</dbReference>
<dbReference type="PROSITE" id="PS00639">
    <property type="entry name" value="THIOL_PROTEASE_HIS"/>
    <property type="match status" value="1"/>
</dbReference>
<evidence type="ECO:0000313" key="7">
    <source>
        <dbReference type="Proteomes" id="UP000198406"/>
    </source>
</evidence>
<feature type="signal peptide" evidence="4">
    <location>
        <begin position="1"/>
        <end position="20"/>
    </location>
</feature>
<dbReference type="EMBL" id="BDSP01000223">
    <property type="protein sequence ID" value="GAX25413.1"/>
    <property type="molecule type" value="Genomic_DNA"/>
</dbReference>
<comment type="caution">
    <text evidence="6">The sequence shown here is derived from an EMBL/GenBank/DDBJ whole genome shotgun (WGS) entry which is preliminary data.</text>
</comment>
<dbReference type="OrthoDB" id="45178at2759"/>
<protein>
    <recommendedName>
        <fullName evidence="5">Peptidase C1A papain C-terminal domain-containing protein</fullName>
    </recommendedName>
</protein>
<comment type="similarity">
    <text evidence="1">Belongs to the peptidase C1 family.</text>
</comment>
<keyword evidence="3" id="KW-0472">Membrane</keyword>
<feature type="domain" description="Peptidase C1A papain C-terminal" evidence="5">
    <location>
        <begin position="171"/>
        <end position="404"/>
    </location>
</feature>
<dbReference type="PANTHER" id="PTHR12411">
    <property type="entry name" value="CYSTEINE PROTEASE FAMILY C1-RELATED"/>
    <property type="match status" value="1"/>
</dbReference>
<organism evidence="6 7">
    <name type="scientific">Fistulifera solaris</name>
    <name type="common">Oleaginous diatom</name>
    <dbReference type="NCBI Taxonomy" id="1519565"/>
    <lineage>
        <taxon>Eukaryota</taxon>
        <taxon>Sar</taxon>
        <taxon>Stramenopiles</taxon>
        <taxon>Ochrophyta</taxon>
        <taxon>Bacillariophyta</taxon>
        <taxon>Bacillariophyceae</taxon>
        <taxon>Bacillariophycidae</taxon>
        <taxon>Naviculales</taxon>
        <taxon>Naviculaceae</taxon>
        <taxon>Fistulifera</taxon>
    </lineage>
</organism>
<dbReference type="Gene3D" id="3.90.70.10">
    <property type="entry name" value="Cysteine proteinases"/>
    <property type="match status" value="1"/>
</dbReference>
<proteinExistence type="inferred from homology"/>
<dbReference type="InterPro" id="IPR000169">
    <property type="entry name" value="Pept_cys_AS"/>
</dbReference>
<evidence type="ECO:0000259" key="5">
    <source>
        <dbReference type="SMART" id="SM00645"/>
    </source>
</evidence>
<dbReference type="InterPro" id="IPR000668">
    <property type="entry name" value="Peptidase_C1A_C"/>
</dbReference>
<feature type="chain" id="PRO_5018571970" description="Peptidase C1A papain C-terminal domain-containing protein" evidence="4">
    <location>
        <begin position="21"/>
        <end position="463"/>
    </location>
</feature>
<keyword evidence="4" id="KW-0732">Signal</keyword>
<dbReference type="InterPro" id="IPR013128">
    <property type="entry name" value="Peptidase_C1A"/>
</dbReference>
<keyword evidence="3" id="KW-0812">Transmembrane</keyword>
<dbReference type="InParanoid" id="A0A1Z5KGJ9"/>
<name>A0A1Z5KGJ9_FISSO</name>
<feature type="transmembrane region" description="Helical" evidence="3">
    <location>
        <begin position="431"/>
        <end position="455"/>
    </location>
</feature>
<dbReference type="GO" id="GO:0006508">
    <property type="term" value="P:proteolysis"/>
    <property type="evidence" value="ECO:0007669"/>
    <property type="project" value="InterPro"/>
</dbReference>
<dbReference type="InterPro" id="IPR025660">
    <property type="entry name" value="Pept_his_AS"/>
</dbReference>
<dbReference type="Pfam" id="PF00112">
    <property type="entry name" value="Peptidase_C1"/>
    <property type="match status" value="1"/>
</dbReference>
<sequence length="463" mass="50381">MLLFLTFLLLACSALHEVDAQSACSEAGILLCNSTNQLCQIEVTSGGEQLEICYACREGYIDFGRATDSAGCIDLSKLDLDSFIERFKVQFGAEQSSVTSEERLQLLLAVASYVSQHNAQQPPPTFTLGLNKYSADSEDEALQIRGYKQSEDSAVLKDLPFYQFSDEDGTLPDAVDWVAQGAVTSVKDQGRCGCCWAVAAAGVIEGAAAITSNYSYLQSVSFQQMISCSDVYNQGCDGGLPGLALLYSIANQYGGMSILNDYGFSDERGETTTECKMTEDLLKVVIEEPSLVVSSSIAESFNSRMDKMKKAVTKGPVSVAIKSNCKEMSSYRNGILTSDGDCACSPDIGYCLDHAILMVGYNDSHNPPYWKLKNSWSRDWGEDGYFRIAQTNPSGNFSWGLFGVLSEGSMVNQAFNRTEGSFDIPQETDLLPMWAVIFITALAGLICATICSFAVNKVRSKEQ</sequence>
<evidence type="ECO:0000256" key="1">
    <source>
        <dbReference type="ARBA" id="ARBA00008455"/>
    </source>
</evidence>
<evidence type="ECO:0000256" key="3">
    <source>
        <dbReference type="SAM" id="Phobius"/>
    </source>
</evidence>
<evidence type="ECO:0000313" key="6">
    <source>
        <dbReference type="EMBL" id="GAX25413.1"/>
    </source>
</evidence>
<dbReference type="SUPFAM" id="SSF54001">
    <property type="entry name" value="Cysteine proteinases"/>
    <property type="match status" value="1"/>
</dbReference>
<keyword evidence="3" id="KW-1133">Transmembrane helix</keyword>
<dbReference type="InterPro" id="IPR039417">
    <property type="entry name" value="Peptidase_C1A_papain-like"/>
</dbReference>
<dbReference type="SMART" id="SM00645">
    <property type="entry name" value="Pept_C1"/>
    <property type="match status" value="1"/>
</dbReference>
<keyword evidence="2" id="KW-0865">Zymogen</keyword>
<dbReference type="InterPro" id="IPR038765">
    <property type="entry name" value="Papain-like_cys_pep_sf"/>
</dbReference>
<evidence type="ECO:0000256" key="4">
    <source>
        <dbReference type="SAM" id="SignalP"/>
    </source>
</evidence>
<accession>A0A1Z5KGJ9</accession>
<keyword evidence="7" id="KW-1185">Reference proteome</keyword>
<dbReference type="Proteomes" id="UP000198406">
    <property type="component" value="Unassembled WGS sequence"/>
</dbReference>
<evidence type="ECO:0000256" key="2">
    <source>
        <dbReference type="ARBA" id="ARBA00023145"/>
    </source>
</evidence>
<gene>
    <name evidence="6" type="ORF">FisN_5Lh516</name>
</gene>
<dbReference type="AlphaFoldDB" id="A0A1Z5KGJ9"/>
<dbReference type="CDD" id="cd02248">
    <property type="entry name" value="Peptidase_C1A"/>
    <property type="match status" value="1"/>
</dbReference>
<reference evidence="6 7" key="1">
    <citation type="journal article" date="2015" name="Plant Cell">
        <title>Oil accumulation by the oleaginous diatom Fistulifera solaris as revealed by the genome and transcriptome.</title>
        <authorList>
            <person name="Tanaka T."/>
            <person name="Maeda Y."/>
            <person name="Veluchamy A."/>
            <person name="Tanaka M."/>
            <person name="Abida H."/>
            <person name="Marechal E."/>
            <person name="Bowler C."/>
            <person name="Muto M."/>
            <person name="Sunaga Y."/>
            <person name="Tanaka M."/>
            <person name="Yoshino T."/>
            <person name="Taniguchi T."/>
            <person name="Fukuda Y."/>
            <person name="Nemoto M."/>
            <person name="Matsumoto M."/>
            <person name="Wong P.S."/>
            <person name="Aburatani S."/>
            <person name="Fujibuchi W."/>
        </authorList>
    </citation>
    <scope>NUCLEOTIDE SEQUENCE [LARGE SCALE GENOMIC DNA]</scope>
    <source>
        <strain evidence="6 7">JPCC DA0580</strain>
    </source>
</reference>